<evidence type="ECO:0000256" key="1">
    <source>
        <dbReference type="SAM" id="Phobius"/>
    </source>
</evidence>
<feature type="transmembrane region" description="Helical" evidence="1">
    <location>
        <begin position="86"/>
        <end position="104"/>
    </location>
</feature>
<dbReference type="Pfam" id="PF14248">
    <property type="entry name" value="DUF4345"/>
    <property type="match status" value="1"/>
</dbReference>
<organism evidence="2 3">
    <name type="scientific">Nitratireductor aestuarii</name>
    <dbReference type="NCBI Taxonomy" id="1735103"/>
    <lineage>
        <taxon>Bacteria</taxon>
        <taxon>Pseudomonadati</taxon>
        <taxon>Pseudomonadota</taxon>
        <taxon>Alphaproteobacteria</taxon>
        <taxon>Hyphomicrobiales</taxon>
        <taxon>Phyllobacteriaceae</taxon>
        <taxon>Nitratireductor</taxon>
    </lineage>
</organism>
<name>A0A916RF61_9HYPH</name>
<dbReference type="Proteomes" id="UP000636264">
    <property type="component" value="Unassembled WGS sequence"/>
</dbReference>
<dbReference type="EMBL" id="BMIF01000001">
    <property type="protein sequence ID" value="GGA51285.1"/>
    <property type="molecule type" value="Genomic_DNA"/>
</dbReference>
<reference evidence="2" key="2">
    <citation type="submission" date="2020-09" db="EMBL/GenBank/DDBJ databases">
        <authorList>
            <person name="Sun Q."/>
            <person name="Zhou Y."/>
        </authorList>
    </citation>
    <scope>NUCLEOTIDE SEQUENCE</scope>
    <source>
        <strain evidence="2">CGMCC 1.15320</strain>
    </source>
</reference>
<gene>
    <name evidence="2" type="ORF">GCM10011385_00680</name>
</gene>
<dbReference type="AlphaFoldDB" id="A0A916RF61"/>
<keyword evidence="1" id="KW-0812">Transmembrane</keyword>
<comment type="caution">
    <text evidence="2">The sequence shown here is derived from an EMBL/GenBank/DDBJ whole genome shotgun (WGS) entry which is preliminary data.</text>
</comment>
<keyword evidence="1" id="KW-1133">Transmembrane helix</keyword>
<reference evidence="2" key="1">
    <citation type="journal article" date="2014" name="Int. J. Syst. Evol. Microbiol.">
        <title>Complete genome sequence of Corynebacterium casei LMG S-19264T (=DSM 44701T), isolated from a smear-ripened cheese.</title>
        <authorList>
            <consortium name="US DOE Joint Genome Institute (JGI-PGF)"/>
            <person name="Walter F."/>
            <person name="Albersmeier A."/>
            <person name="Kalinowski J."/>
            <person name="Ruckert C."/>
        </authorList>
    </citation>
    <scope>NUCLEOTIDE SEQUENCE</scope>
    <source>
        <strain evidence="2">CGMCC 1.15320</strain>
    </source>
</reference>
<evidence type="ECO:0000313" key="3">
    <source>
        <dbReference type="Proteomes" id="UP000636264"/>
    </source>
</evidence>
<proteinExistence type="predicted"/>
<evidence type="ECO:0000313" key="2">
    <source>
        <dbReference type="EMBL" id="GGA51285.1"/>
    </source>
</evidence>
<sequence>MERNAMNLLKAAIMALAAVPMLTGAMDVILGASIFSISGSALGEAASKDPVVDSQVRFWGAIWFSFGIMLFIAARDLRAHALWFRILCAGLFLGGVGRLISAFAAGLPPAPLMIATLVELVVMPLIALWHSKTLVRRQTELR</sequence>
<feature type="transmembrane region" description="Helical" evidence="1">
    <location>
        <begin position="12"/>
        <end position="36"/>
    </location>
</feature>
<dbReference type="InterPro" id="IPR025597">
    <property type="entry name" value="DUF4345"/>
</dbReference>
<feature type="transmembrane region" description="Helical" evidence="1">
    <location>
        <begin position="56"/>
        <end position="74"/>
    </location>
</feature>
<accession>A0A916RF61</accession>
<feature type="transmembrane region" description="Helical" evidence="1">
    <location>
        <begin position="110"/>
        <end position="129"/>
    </location>
</feature>
<keyword evidence="3" id="KW-1185">Reference proteome</keyword>
<keyword evidence="1" id="KW-0472">Membrane</keyword>
<evidence type="ECO:0008006" key="4">
    <source>
        <dbReference type="Google" id="ProtNLM"/>
    </source>
</evidence>
<protein>
    <recommendedName>
        <fullName evidence="4">DUF4345 domain-containing protein</fullName>
    </recommendedName>
</protein>